<sequence length="127" mass="14391">MVRRGFCSFETVPVRLCFPTTLEGMFFSFDAKEGEKGFLYRGAFFRVVDELDSCGFAPGRRFRRRRRFLLDQAGDGDSRCAPEGRCLAASKSWRSRRLAWPGFCPGRQASSPSPADQEEVQRLGLPL</sequence>
<reference evidence="2" key="1">
    <citation type="submission" date="2019-03" db="EMBL/GenBank/DDBJ databases">
        <title>WGS assembly of Setaria viridis.</title>
        <authorList>
            <person name="Huang P."/>
            <person name="Jenkins J."/>
            <person name="Grimwood J."/>
            <person name="Barry K."/>
            <person name="Healey A."/>
            <person name="Mamidi S."/>
            <person name="Sreedasyam A."/>
            <person name="Shu S."/>
            <person name="Feldman M."/>
            <person name="Wu J."/>
            <person name="Yu Y."/>
            <person name="Chen C."/>
            <person name="Johnson J."/>
            <person name="Rokhsar D."/>
            <person name="Baxter I."/>
            <person name="Schmutz J."/>
            <person name="Brutnell T."/>
            <person name="Kellogg E."/>
        </authorList>
    </citation>
    <scope>NUCLEOTIDE SEQUENCE [LARGE SCALE GENOMIC DNA]</scope>
</reference>
<gene>
    <name evidence="2" type="ORF">SEVIR_7G304100v2</name>
</gene>
<keyword evidence="3" id="KW-1185">Reference proteome</keyword>
<protein>
    <submittedName>
        <fullName evidence="2">Uncharacterized protein</fullName>
    </submittedName>
</protein>
<proteinExistence type="predicted"/>
<dbReference type="OMA" id="YRGAFFR"/>
<feature type="region of interest" description="Disordered" evidence="1">
    <location>
        <begin position="105"/>
        <end position="127"/>
    </location>
</feature>
<dbReference type="Proteomes" id="UP000298652">
    <property type="component" value="Chromosome 7"/>
</dbReference>
<evidence type="ECO:0000256" key="1">
    <source>
        <dbReference type="SAM" id="MobiDB-lite"/>
    </source>
</evidence>
<accession>A0A4U6U080</accession>
<name>A0A4U6U080_SETVI</name>
<dbReference type="EMBL" id="CM016558">
    <property type="protein sequence ID" value="TKW07404.1"/>
    <property type="molecule type" value="Genomic_DNA"/>
</dbReference>
<dbReference type="AlphaFoldDB" id="A0A4U6U080"/>
<evidence type="ECO:0000313" key="3">
    <source>
        <dbReference type="Proteomes" id="UP000298652"/>
    </source>
</evidence>
<organism evidence="2 3">
    <name type="scientific">Setaria viridis</name>
    <name type="common">Green bristlegrass</name>
    <name type="synonym">Setaria italica subsp. viridis</name>
    <dbReference type="NCBI Taxonomy" id="4556"/>
    <lineage>
        <taxon>Eukaryota</taxon>
        <taxon>Viridiplantae</taxon>
        <taxon>Streptophyta</taxon>
        <taxon>Embryophyta</taxon>
        <taxon>Tracheophyta</taxon>
        <taxon>Spermatophyta</taxon>
        <taxon>Magnoliopsida</taxon>
        <taxon>Liliopsida</taxon>
        <taxon>Poales</taxon>
        <taxon>Poaceae</taxon>
        <taxon>PACMAD clade</taxon>
        <taxon>Panicoideae</taxon>
        <taxon>Panicodae</taxon>
        <taxon>Paniceae</taxon>
        <taxon>Cenchrinae</taxon>
        <taxon>Setaria</taxon>
    </lineage>
</organism>
<evidence type="ECO:0000313" key="2">
    <source>
        <dbReference type="EMBL" id="TKW07404.1"/>
    </source>
</evidence>
<dbReference type="Gramene" id="TKW07404">
    <property type="protein sequence ID" value="TKW07404"/>
    <property type="gene ID" value="SEVIR_7G304100v2"/>
</dbReference>